<dbReference type="InterPro" id="IPR019336">
    <property type="entry name" value="GPR180/TMEM145_TM"/>
</dbReference>
<dbReference type="PANTHER" id="PTHR23252:SF29">
    <property type="entry name" value="INTEGRAL MEMBRANE PROTEIN GPR180"/>
    <property type="match status" value="1"/>
</dbReference>
<dbReference type="Proteomes" id="UP000515163">
    <property type="component" value="Unplaced"/>
</dbReference>
<dbReference type="PANTHER" id="PTHR23252">
    <property type="entry name" value="INTIMAL THICKNESS RECEPTOR-RELATED"/>
    <property type="match status" value="1"/>
</dbReference>
<dbReference type="GO" id="GO:0016020">
    <property type="term" value="C:membrane"/>
    <property type="evidence" value="ECO:0007669"/>
    <property type="project" value="UniProtKB-SubCell"/>
</dbReference>
<dbReference type="Pfam" id="PF10192">
    <property type="entry name" value="GPR180-TMEM145_TM"/>
    <property type="match status" value="1"/>
</dbReference>
<evidence type="ECO:0000256" key="7">
    <source>
        <dbReference type="SAM" id="SignalP"/>
    </source>
</evidence>
<dbReference type="GO" id="GO:0007186">
    <property type="term" value="P:G protein-coupled receptor signaling pathway"/>
    <property type="evidence" value="ECO:0007669"/>
    <property type="project" value="InterPro"/>
</dbReference>
<feature type="chain" id="PRO_5028474729" evidence="7">
    <location>
        <begin position="24"/>
        <end position="426"/>
    </location>
</feature>
<keyword evidence="3 6" id="KW-1133">Transmembrane helix</keyword>
<dbReference type="Pfam" id="PF21870">
    <property type="entry name" value="GP180_GOLD"/>
    <property type="match status" value="1"/>
</dbReference>
<name>A0A6P8HQD8_ACTTE</name>
<evidence type="ECO:0000259" key="9">
    <source>
        <dbReference type="Pfam" id="PF21870"/>
    </source>
</evidence>
<evidence type="ECO:0000256" key="5">
    <source>
        <dbReference type="ARBA" id="ARBA00023180"/>
    </source>
</evidence>
<keyword evidence="10" id="KW-1185">Reference proteome</keyword>
<accession>A0A6P8HQD8</accession>
<feature type="domain" description="GPR180-like N-terminal" evidence="9">
    <location>
        <begin position="26"/>
        <end position="125"/>
    </location>
</feature>
<dbReference type="GeneID" id="116291820"/>
<evidence type="ECO:0000313" key="11">
    <source>
        <dbReference type="RefSeq" id="XP_031554895.1"/>
    </source>
</evidence>
<gene>
    <name evidence="11" type="primary">LOC116291820</name>
</gene>
<evidence type="ECO:0000256" key="4">
    <source>
        <dbReference type="ARBA" id="ARBA00023136"/>
    </source>
</evidence>
<evidence type="ECO:0000256" key="2">
    <source>
        <dbReference type="ARBA" id="ARBA00022692"/>
    </source>
</evidence>
<dbReference type="GO" id="GO:0019236">
    <property type="term" value="P:response to pheromone"/>
    <property type="evidence" value="ECO:0007669"/>
    <property type="project" value="InterPro"/>
</dbReference>
<feature type="transmembrane region" description="Helical" evidence="6">
    <location>
        <begin position="293"/>
        <end position="312"/>
    </location>
</feature>
<protein>
    <submittedName>
        <fullName evidence="11">Integral membrane protein GPR180-like</fullName>
    </submittedName>
</protein>
<keyword evidence="5" id="KW-0325">Glycoprotein</keyword>
<dbReference type="KEGG" id="aten:116291820"/>
<evidence type="ECO:0000259" key="8">
    <source>
        <dbReference type="Pfam" id="PF10192"/>
    </source>
</evidence>
<dbReference type="FunCoup" id="A0A6P8HQD8">
    <property type="interactions" value="659"/>
</dbReference>
<evidence type="ECO:0000256" key="6">
    <source>
        <dbReference type="SAM" id="Phobius"/>
    </source>
</evidence>
<dbReference type="RefSeq" id="XP_031554895.1">
    <property type="nucleotide sequence ID" value="XM_031699035.1"/>
</dbReference>
<evidence type="ECO:0000313" key="10">
    <source>
        <dbReference type="Proteomes" id="UP000515163"/>
    </source>
</evidence>
<organism evidence="10 11">
    <name type="scientific">Actinia tenebrosa</name>
    <name type="common">Australian red waratah sea anemone</name>
    <dbReference type="NCBI Taxonomy" id="6105"/>
    <lineage>
        <taxon>Eukaryota</taxon>
        <taxon>Metazoa</taxon>
        <taxon>Cnidaria</taxon>
        <taxon>Anthozoa</taxon>
        <taxon>Hexacorallia</taxon>
        <taxon>Actiniaria</taxon>
        <taxon>Actiniidae</taxon>
        <taxon>Actinia</taxon>
    </lineage>
</organism>
<evidence type="ECO:0000256" key="1">
    <source>
        <dbReference type="ARBA" id="ARBA00004141"/>
    </source>
</evidence>
<dbReference type="InterPro" id="IPR053880">
    <property type="entry name" value="GPR180-like_N"/>
</dbReference>
<feature type="signal peptide" evidence="7">
    <location>
        <begin position="1"/>
        <end position="23"/>
    </location>
</feature>
<comment type="subcellular location">
    <subcellularLocation>
        <location evidence="1">Membrane</location>
        <topology evidence="1">Multi-pass membrane protein</topology>
    </subcellularLocation>
</comment>
<evidence type="ECO:0000256" key="3">
    <source>
        <dbReference type="ARBA" id="ARBA00022989"/>
    </source>
</evidence>
<sequence length="426" mass="48500">MAFCMILLILYGFSGVFFEPASAKVISGVLSSRQARFYGGQFITKFCFHGEGMFKYTLNASSTGRLYFYIEEKWLNLMTINTCKEKLAMAQYTHQLTELSGEMKFEQWTDPYIWYIVYADDVSCDPSQKVHHDVQYTLELYNPDSKGNPQNHFSYDETGLLSFYELLGFLYFAGTVIYGQRLWQTIQKGGPMHLVIKFLTKALVYHGSAVCFTLIHLFRYSGDGIGFIWLPRFSIVLKGLAEFEMLSMMSRLCIGYTLSASHSSADPQIISKVNTGVVAVSIIKVIIEILSLNITGLLVQLVLAGGFSYIISKKIIDERSTLRREFYSKFMKGCLLWLLAAPFLALLILFLPAYLRYKISIWGLLTAQTASILWLYNLFLSRSLYWEVSSLSASTLPLRHDRNFGGKSYNSDKRPIGMHKSVSISR</sequence>
<reference evidence="11" key="1">
    <citation type="submission" date="2025-08" db="UniProtKB">
        <authorList>
            <consortium name="RefSeq"/>
        </authorList>
    </citation>
    <scope>IDENTIFICATION</scope>
    <source>
        <tissue evidence="11">Tentacle</tissue>
    </source>
</reference>
<keyword evidence="7" id="KW-0732">Signal</keyword>
<dbReference type="OrthoDB" id="45670at2759"/>
<dbReference type="AlphaFoldDB" id="A0A6P8HQD8"/>
<feature type="transmembrane region" description="Helical" evidence="6">
    <location>
        <begin position="361"/>
        <end position="380"/>
    </location>
</feature>
<keyword evidence="4 6" id="KW-0472">Membrane</keyword>
<dbReference type="InterPro" id="IPR047831">
    <property type="entry name" value="GPR180/TMEM145"/>
</dbReference>
<feature type="transmembrane region" description="Helical" evidence="6">
    <location>
        <begin position="333"/>
        <end position="355"/>
    </location>
</feature>
<keyword evidence="2 6" id="KW-0812">Transmembrane</keyword>
<feature type="domain" description="GPR180/TMEM145 transmembrane" evidence="8">
    <location>
        <begin position="169"/>
        <end position="374"/>
    </location>
</feature>
<proteinExistence type="predicted"/>
<dbReference type="InParanoid" id="A0A6P8HQD8"/>